<gene>
    <name evidence="2" type="ORF">C0Q70_21151</name>
</gene>
<evidence type="ECO:0000313" key="3">
    <source>
        <dbReference type="Proteomes" id="UP000245119"/>
    </source>
</evidence>
<reference evidence="2 3" key="1">
    <citation type="submission" date="2018-04" db="EMBL/GenBank/DDBJ databases">
        <title>The genome of golden apple snail Pomacea canaliculata provides insight into stress tolerance and invasive adaptation.</title>
        <authorList>
            <person name="Liu C."/>
            <person name="Liu B."/>
            <person name="Ren Y."/>
            <person name="Zhang Y."/>
            <person name="Wang H."/>
            <person name="Li S."/>
            <person name="Jiang F."/>
            <person name="Yin L."/>
            <person name="Zhang G."/>
            <person name="Qian W."/>
            <person name="Fan W."/>
        </authorList>
    </citation>
    <scope>NUCLEOTIDE SEQUENCE [LARGE SCALE GENOMIC DNA]</scope>
    <source>
        <strain evidence="2">SZHN2017</strain>
        <tissue evidence="2">Muscle</tissue>
    </source>
</reference>
<protein>
    <submittedName>
        <fullName evidence="2">Uncharacterized protein</fullName>
    </submittedName>
</protein>
<name>A0A2T7NBR4_POMCA</name>
<comment type="caution">
    <text evidence="2">The sequence shown here is derived from an EMBL/GenBank/DDBJ whole genome shotgun (WGS) entry which is preliminary data.</text>
</comment>
<accession>A0A2T7NBR4</accession>
<evidence type="ECO:0000256" key="1">
    <source>
        <dbReference type="SAM" id="MobiDB-lite"/>
    </source>
</evidence>
<feature type="compositionally biased region" description="Basic and acidic residues" evidence="1">
    <location>
        <begin position="1"/>
        <end position="23"/>
    </location>
</feature>
<keyword evidence="3" id="KW-1185">Reference proteome</keyword>
<feature type="region of interest" description="Disordered" evidence="1">
    <location>
        <begin position="1"/>
        <end position="26"/>
    </location>
</feature>
<organism evidence="2 3">
    <name type="scientific">Pomacea canaliculata</name>
    <name type="common">Golden apple snail</name>
    <dbReference type="NCBI Taxonomy" id="400727"/>
    <lineage>
        <taxon>Eukaryota</taxon>
        <taxon>Metazoa</taxon>
        <taxon>Spiralia</taxon>
        <taxon>Lophotrochozoa</taxon>
        <taxon>Mollusca</taxon>
        <taxon>Gastropoda</taxon>
        <taxon>Caenogastropoda</taxon>
        <taxon>Architaenioglossa</taxon>
        <taxon>Ampullarioidea</taxon>
        <taxon>Ampullariidae</taxon>
        <taxon>Pomacea</taxon>
    </lineage>
</organism>
<sequence length="135" mass="15371">MSRAYTDDDNRTITEPDAGERRRSQQTYRRLSSLWKQWAARTDARTDARQGTIVTWSLCPTLARSQWEAAASHHRRRRLPGGIAPSHLLHQCPRRLPQSRVLPMEGACASADRLRASRCASRLGSERPARRPPNC</sequence>
<dbReference type="Proteomes" id="UP000245119">
    <property type="component" value="Linkage Group LG14"/>
</dbReference>
<evidence type="ECO:0000313" key="2">
    <source>
        <dbReference type="EMBL" id="PVD18601.1"/>
    </source>
</evidence>
<dbReference type="EMBL" id="PZQS01000014">
    <property type="protein sequence ID" value="PVD18601.1"/>
    <property type="molecule type" value="Genomic_DNA"/>
</dbReference>
<dbReference type="AlphaFoldDB" id="A0A2T7NBR4"/>
<proteinExistence type="predicted"/>